<dbReference type="EMBL" id="FUWZ01000003">
    <property type="protein sequence ID" value="SKA30190.1"/>
    <property type="molecule type" value="Genomic_DNA"/>
</dbReference>
<evidence type="ECO:0000313" key="1">
    <source>
        <dbReference type="EMBL" id="SKA30190.1"/>
    </source>
</evidence>
<dbReference type="RefSeq" id="WP_143313008.1">
    <property type="nucleotide sequence ID" value="NZ_FUWZ01000003.1"/>
</dbReference>
<gene>
    <name evidence="1" type="ORF">SAMN04488128_103236</name>
</gene>
<dbReference type="AlphaFoldDB" id="A0A1T4SPJ6"/>
<proteinExistence type="predicted"/>
<sequence>MTTLEQKQQAATSFSISDGYEHGAELDRRFIAGAEWAEAQQRWIPVAERVPEAIDGKVYPVLCLNGKHRVICYYFPEHFKTVEWEDWDDYNPEWFPYTEEDAEKGVVWLRPGFYQEVECDKCDGYWSSPLPITAWQPLPPAQEGGQDVQ</sequence>
<organism evidence="1 2">
    <name type="scientific">Chitinophaga eiseniae</name>
    <dbReference type="NCBI Taxonomy" id="634771"/>
    <lineage>
        <taxon>Bacteria</taxon>
        <taxon>Pseudomonadati</taxon>
        <taxon>Bacteroidota</taxon>
        <taxon>Chitinophagia</taxon>
        <taxon>Chitinophagales</taxon>
        <taxon>Chitinophagaceae</taxon>
        <taxon>Chitinophaga</taxon>
    </lineage>
</organism>
<keyword evidence="2" id="KW-1185">Reference proteome</keyword>
<name>A0A1T4SPJ6_9BACT</name>
<dbReference type="Proteomes" id="UP000190367">
    <property type="component" value="Unassembled WGS sequence"/>
</dbReference>
<dbReference type="STRING" id="634771.SAMN04488128_103236"/>
<reference evidence="2" key="1">
    <citation type="submission" date="2017-02" db="EMBL/GenBank/DDBJ databases">
        <authorList>
            <person name="Varghese N."/>
            <person name="Submissions S."/>
        </authorList>
    </citation>
    <scope>NUCLEOTIDE SEQUENCE [LARGE SCALE GENOMIC DNA]</scope>
    <source>
        <strain evidence="2">DSM 22224</strain>
    </source>
</reference>
<evidence type="ECO:0000313" key="2">
    <source>
        <dbReference type="Proteomes" id="UP000190367"/>
    </source>
</evidence>
<protein>
    <recommendedName>
        <fullName evidence="3">DUF551 domain-containing protein</fullName>
    </recommendedName>
</protein>
<accession>A0A1T4SPJ6</accession>
<evidence type="ECO:0008006" key="3">
    <source>
        <dbReference type="Google" id="ProtNLM"/>
    </source>
</evidence>